<keyword evidence="1 4" id="KW-1003">Cell membrane</keyword>
<gene>
    <name evidence="4" type="primary">hflD</name>
    <name evidence="5" type="ORF">IDAT_00915</name>
</gene>
<dbReference type="PANTHER" id="PTHR38100">
    <property type="entry name" value="HIGH FREQUENCY LYSOGENIZATION PROTEIN HFLD"/>
    <property type="match status" value="1"/>
</dbReference>
<dbReference type="NCBIfam" id="NF001246">
    <property type="entry name" value="PRK00218.1-2"/>
    <property type="match status" value="1"/>
</dbReference>
<keyword evidence="2 4" id="KW-0963">Cytoplasm</keyword>
<comment type="similarity">
    <text evidence="4">Belongs to the HflD family.</text>
</comment>
<protein>
    <recommendedName>
        <fullName evidence="4">High frequency lysogenization protein HflD homolog</fullName>
    </recommendedName>
</protein>
<dbReference type="Gene3D" id="1.10.3890.10">
    <property type="entry name" value="HflD-like"/>
    <property type="match status" value="1"/>
</dbReference>
<dbReference type="Proteomes" id="UP000053718">
    <property type="component" value="Unassembled WGS sequence"/>
</dbReference>
<dbReference type="SUPFAM" id="SSF101322">
    <property type="entry name" value="YcfC-like"/>
    <property type="match status" value="1"/>
</dbReference>
<evidence type="ECO:0000256" key="4">
    <source>
        <dbReference type="HAMAP-Rule" id="MF_00695"/>
    </source>
</evidence>
<organism evidence="5 6">
    <name type="scientific">Pseudidiomarina atlantica</name>
    <dbReference type="NCBI Taxonomy" id="1517416"/>
    <lineage>
        <taxon>Bacteria</taxon>
        <taxon>Pseudomonadati</taxon>
        <taxon>Pseudomonadota</taxon>
        <taxon>Gammaproteobacteria</taxon>
        <taxon>Alteromonadales</taxon>
        <taxon>Idiomarinaceae</taxon>
        <taxon>Pseudidiomarina</taxon>
    </lineage>
</organism>
<name>A0A094L4T7_9GAMM</name>
<dbReference type="GO" id="GO:0005886">
    <property type="term" value="C:plasma membrane"/>
    <property type="evidence" value="ECO:0007669"/>
    <property type="project" value="UniProtKB-SubCell"/>
</dbReference>
<dbReference type="Pfam" id="PF04356">
    <property type="entry name" value="DUF489"/>
    <property type="match status" value="1"/>
</dbReference>
<dbReference type="eggNOG" id="COG2915">
    <property type="taxonomic scope" value="Bacteria"/>
</dbReference>
<dbReference type="OrthoDB" id="9788031at2"/>
<dbReference type="GO" id="GO:0005737">
    <property type="term" value="C:cytoplasm"/>
    <property type="evidence" value="ECO:0007669"/>
    <property type="project" value="UniProtKB-SubCell"/>
</dbReference>
<accession>A0A094L4T7</accession>
<dbReference type="AlphaFoldDB" id="A0A094L4T7"/>
<keyword evidence="3 4" id="KW-0472">Membrane</keyword>
<dbReference type="HAMAP" id="MF_00695">
    <property type="entry name" value="HflD_protein"/>
    <property type="match status" value="1"/>
</dbReference>
<dbReference type="InterPro" id="IPR035932">
    <property type="entry name" value="HflD-like_sf"/>
</dbReference>
<comment type="caution">
    <text evidence="5">The sequence shown here is derived from an EMBL/GenBank/DDBJ whole genome shotgun (WGS) entry which is preliminary data.</text>
</comment>
<evidence type="ECO:0000256" key="1">
    <source>
        <dbReference type="ARBA" id="ARBA00022475"/>
    </source>
</evidence>
<comment type="subcellular location">
    <subcellularLocation>
        <location evidence="4">Cytoplasm</location>
    </subcellularLocation>
    <subcellularLocation>
        <location evidence="4">Cell membrane</location>
        <topology evidence="4">Peripheral membrane protein</topology>
        <orientation evidence="4">Cytoplasmic side</orientation>
    </subcellularLocation>
</comment>
<evidence type="ECO:0000256" key="2">
    <source>
        <dbReference type="ARBA" id="ARBA00022490"/>
    </source>
</evidence>
<keyword evidence="6" id="KW-1185">Reference proteome</keyword>
<evidence type="ECO:0000313" key="5">
    <source>
        <dbReference type="EMBL" id="KFZ29698.1"/>
    </source>
</evidence>
<proteinExistence type="inferred from homology"/>
<reference evidence="5 6" key="1">
    <citation type="submission" date="2014-06" db="EMBL/GenBank/DDBJ databases">
        <title>Draft genome sequence of Idiomarina sp. MCCC 1A10513.</title>
        <authorList>
            <person name="Du J."/>
            <person name="Lai Q."/>
            <person name="Shao Z."/>
        </authorList>
    </citation>
    <scope>NUCLEOTIDE SEQUENCE [LARGE SCALE GENOMIC DNA]</scope>
    <source>
        <strain evidence="5 6">MCCC 1A10513</strain>
    </source>
</reference>
<dbReference type="PANTHER" id="PTHR38100:SF1">
    <property type="entry name" value="HIGH FREQUENCY LYSOGENIZATION PROTEIN HFLD"/>
    <property type="match status" value="1"/>
</dbReference>
<sequence length="214" mass="24192">MNQWQQRVLALAAVAQCCAAVKQLARHGQLTDEYARQALLDSVLIQNPRSFIEIYGDVQNLRRGLQVLLAQLGATRDKDVEVTRYMVGILALARRLQKHPQQLAKLGDRIEQLQRQRATFQFADETLLTGMASTYSDFISPLSRPIQIQGKPSHLQQPNIQNQIRALLLAAIRSAILWQQSGGQRRQFLFNRRKMVTIAHDLYVSLSSASESST</sequence>
<dbReference type="InterPro" id="IPR007451">
    <property type="entry name" value="HflD"/>
</dbReference>
<evidence type="ECO:0000313" key="6">
    <source>
        <dbReference type="Proteomes" id="UP000053718"/>
    </source>
</evidence>
<dbReference type="EMBL" id="JPIN01000001">
    <property type="protein sequence ID" value="KFZ29698.1"/>
    <property type="molecule type" value="Genomic_DNA"/>
</dbReference>
<dbReference type="RefSeq" id="WP_034729339.1">
    <property type="nucleotide sequence ID" value="NZ_JPIN01000001.1"/>
</dbReference>
<evidence type="ECO:0000256" key="3">
    <source>
        <dbReference type="ARBA" id="ARBA00023136"/>
    </source>
</evidence>
<dbReference type="STRING" id="1517416.IDAT_00915"/>